<keyword evidence="2" id="KW-1185">Reference proteome</keyword>
<dbReference type="Proteomes" id="UP001515480">
    <property type="component" value="Unassembled WGS sequence"/>
</dbReference>
<dbReference type="AlphaFoldDB" id="A0AB34JDJ1"/>
<accession>A0AB34JDJ1</accession>
<comment type="caution">
    <text evidence="1">The sequence shown here is derived from an EMBL/GenBank/DDBJ whole genome shotgun (WGS) entry which is preliminary data.</text>
</comment>
<protein>
    <submittedName>
        <fullName evidence="1">Uncharacterized protein</fullName>
    </submittedName>
</protein>
<gene>
    <name evidence="1" type="ORF">AB1Y20_003249</name>
</gene>
<reference evidence="1 2" key="1">
    <citation type="journal article" date="2024" name="Science">
        <title>Giant polyketide synthase enzymes in the biosynthesis of giant marine polyether toxins.</title>
        <authorList>
            <person name="Fallon T.R."/>
            <person name="Shende V.V."/>
            <person name="Wierzbicki I.H."/>
            <person name="Pendleton A.L."/>
            <person name="Watervoot N.F."/>
            <person name="Auber R.P."/>
            <person name="Gonzalez D.J."/>
            <person name="Wisecaver J.H."/>
            <person name="Moore B.S."/>
        </authorList>
    </citation>
    <scope>NUCLEOTIDE SEQUENCE [LARGE SCALE GENOMIC DNA]</scope>
    <source>
        <strain evidence="1 2">12B1</strain>
    </source>
</reference>
<dbReference type="EMBL" id="JBGBPQ010000010">
    <property type="protein sequence ID" value="KAL1518980.1"/>
    <property type="molecule type" value="Genomic_DNA"/>
</dbReference>
<name>A0AB34JDJ1_PRYPA</name>
<proteinExistence type="predicted"/>
<evidence type="ECO:0000313" key="2">
    <source>
        <dbReference type="Proteomes" id="UP001515480"/>
    </source>
</evidence>
<organism evidence="1 2">
    <name type="scientific">Prymnesium parvum</name>
    <name type="common">Toxic golden alga</name>
    <dbReference type="NCBI Taxonomy" id="97485"/>
    <lineage>
        <taxon>Eukaryota</taxon>
        <taxon>Haptista</taxon>
        <taxon>Haptophyta</taxon>
        <taxon>Prymnesiophyceae</taxon>
        <taxon>Prymnesiales</taxon>
        <taxon>Prymnesiaceae</taxon>
        <taxon>Prymnesium</taxon>
    </lineage>
</organism>
<sequence>MESAYRPIRSKADSWPAASKRFVRGGAACNARGGVAEGGTVWEGRGPLGEDGEDACPQAVRHVPARCDGPRR</sequence>
<evidence type="ECO:0000313" key="1">
    <source>
        <dbReference type="EMBL" id="KAL1518980.1"/>
    </source>
</evidence>